<dbReference type="CDD" id="cd09241">
    <property type="entry name" value="BRO1_ScRim20-like"/>
    <property type="match status" value="1"/>
</dbReference>
<evidence type="ECO:0000313" key="6">
    <source>
        <dbReference type="Proteomes" id="UP001049176"/>
    </source>
</evidence>
<dbReference type="Gene3D" id="1.25.40.280">
    <property type="entry name" value="alix/aip1 like domains"/>
    <property type="match status" value="1"/>
</dbReference>
<dbReference type="Gene3D" id="1.20.140.50">
    <property type="entry name" value="alix/aip1 like domains"/>
    <property type="match status" value="1"/>
</dbReference>
<dbReference type="AlphaFoldDB" id="A0A9P7URX3"/>
<accession>A0A9P7URX3</accession>
<feature type="domain" description="BRO1" evidence="4">
    <location>
        <begin position="3"/>
        <end position="409"/>
    </location>
</feature>
<keyword evidence="2" id="KW-0175">Coiled coil</keyword>
<dbReference type="SMART" id="SM01041">
    <property type="entry name" value="BRO1"/>
    <property type="match status" value="1"/>
</dbReference>
<name>A0A9P7URX3_9AGAR</name>
<dbReference type="OrthoDB" id="64867at2759"/>
<evidence type="ECO:0000313" key="5">
    <source>
        <dbReference type="EMBL" id="KAG7089614.1"/>
    </source>
</evidence>
<dbReference type="InterPro" id="IPR038499">
    <property type="entry name" value="BRO1_sf"/>
</dbReference>
<sequence>MSNLLSIPLKKTYTIDVKEAIRKYLLEHGETHPDAVKSDINLWEQLRQCGIGGEIHYNRIDDMLRYQAHLTSILTKLPTDIQLEIPYAPVFSPSALPVTLRNLVFERAAVIFNLAALYSQLAGGEDRAVGDGIKRAAAFYQHASGALQFLRIYVLPKLVFSPEDEQQPLDLSTPVVQGLEWLMLAQAQECFWQKARLDNFKNSLISKLAASTSVLYQHAFNAINDARPPVKQLFPTDWLAHVEAKQHHFDAVAQYRKSREELEASRYGSELAHLTQALAGAKRAHDIARKGKASPAVRQDIQSLLEAVQKDFARAERDNDLIYHQDVPVASSLPSIPHAAVAQVTVPKELTNPNSIVASEDMIFSELVGWGARQAINIYYDRRKNLIQDELVTVSLQVQEEDERTLQELNLPGSLEALERPVGLPPSLLKKVEEVRLENGPVKIEAAIRDLGRMARQNMKILDEAMDILDHEVSEDEATRGTTSLNRPPSHEANVHLVEKEQRYRAILKQAAESDETIRTKWDQWEINITELTWDETDLEASIPSSTTIGTSVTPEVTGHARNLRVYLEDLDRLQSEREDIVRRAKKLAEVDDIRQRILKVAGGFERLGEVQPAMFEDVFDEELAKYDKFIKLMNDLQPRQEQLLNSIRAEHKLFIQSRKDDTTVKERERALQSLELSYHKYQEIVHNLEEGIKFYNSLITLLLQLKDACKQWCNERSREVHALSRSLHSVSVAENGNEVIRVETSPSTSGPLPRQVSALPPMDSNEWGFKSVPLPPGPTVKKTARR</sequence>
<keyword evidence="6" id="KW-1185">Reference proteome</keyword>
<evidence type="ECO:0000256" key="1">
    <source>
        <dbReference type="ARBA" id="ARBA00038154"/>
    </source>
</evidence>
<evidence type="ECO:0000259" key="4">
    <source>
        <dbReference type="PROSITE" id="PS51180"/>
    </source>
</evidence>
<dbReference type="PANTHER" id="PTHR23030">
    <property type="entry name" value="PCD6 INTERACTING PROTEIN-RELATED"/>
    <property type="match status" value="1"/>
</dbReference>
<dbReference type="KEGG" id="more:E1B28_011280"/>
<dbReference type="PANTHER" id="PTHR23030:SF39">
    <property type="entry name" value="PROGRAMMED CELL DEATH 6-INTERACTING PROTEIN"/>
    <property type="match status" value="1"/>
</dbReference>
<dbReference type="RefSeq" id="XP_043006084.1">
    <property type="nucleotide sequence ID" value="XM_043156299.1"/>
</dbReference>
<dbReference type="GO" id="GO:0005768">
    <property type="term" value="C:endosome"/>
    <property type="evidence" value="ECO:0007669"/>
    <property type="project" value="TreeGrafter"/>
</dbReference>
<organism evidence="5 6">
    <name type="scientific">Marasmius oreades</name>
    <name type="common">fairy-ring Marasmius</name>
    <dbReference type="NCBI Taxonomy" id="181124"/>
    <lineage>
        <taxon>Eukaryota</taxon>
        <taxon>Fungi</taxon>
        <taxon>Dikarya</taxon>
        <taxon>Basidiomycota</taxon>
        <taxon>Agaricomycotina</taxon>
        <taxon>Agaricomycetes</taxon>
        <taxon>Agaricomycetidae</taxon>
        <taxon>Agaricales</taxon>
        <taxon>Marasmiineae</taxon>
        <taxon>Marasmiaceae</taxon>
        <taxon>Marasmius</taxon>
    </lineage>
</organism>
<evidence type="ECO:0000256" key="3">
    <source>
        <dbReference type="SAM" id="MobiDB-lite"/>
    </source>
</evidence>
<dbReference type="Proteomes" id="UP001049176">
    <property type="component" value="Chromosome 7"/>
</dbReference>
<dbReference type="GeneID" id="66080355"/>
<dbReference type="EMBL" id="CM032187">
    <property type="protein sequence ID" value="KAG7089614.1"/>
    <property type="molecule type" value="Genomic_DNA"/>
</dbReference>
<feature type="coiled-coil region" evidence="2">
    <location>
        <begin position="564"/>
        <end position="591"/>
    </location>
</feature>
<dbReference type="Pfam" id="PF03097">
    <property type="entry name" value="BRO1"/>
    <property type="match status" value="1"/>
</dbReference>
<reference evidence="5" key="1">
    <citation type="journal article" date="2021" name="Genome Biol. Evol.">
        <title>The assembled and annotated genome of the fairy-ring fungus Marasmius oreades.</title>
        <authorList>
            <person name="Hiltunen M."/>
            <person name="Ament-Velasquez S.L."/>
            <person name="Johannesson H."/>
        </authorList>
    </citation>
    <scope>NUCLEOTIDE SEQUENCE</scope>
    <source>
        <strain evidence="5">03SP1</strain>
    </source>
</reference>
<dbReference type="PROSITE" id="PS51180">
    <property type="entry name" value="BRO1"/>
    <property type="match status" value="1"/>
</dbReference>
<dbReference type="Pfam" id="PF13949">
    <property type="entry name" value="ALIX_LYPXL_bnd"/>
    <property type="match status" value="1"/>
</dbReference>
<dbReference type="Gene3D" id="1.20.120.560">
    <property type="entry name" value="alix/aip1 in complex with the ypdl late domain"/>
    <property type="match status" value="1"/>
</dbReference>
<proteinExistence type="inferred from homology"/>
<comment type="caution">
    <text evidence="5">The sequence shown here is derived from an EMBL/GenBank/DDBJ whole genome shotgun (WGS) entry which is preliminary data.</text>
</comment>
<evidence type="ECO:0000256" key="2">
    <source>
        <dbReference type="SAM" id="Coils"/>
    </source>
</evidence>
<gene>
    <name evidence="5" type="ORF">E1B28_011280</name>
</gene>
<dbReference type="InterPro" id="IPR004328">
    <property type="entry name" value="BRO1_dom"/>
</dbReference>
<comment type="similarity">
    <text evidence="1">Belongs to the palA/RIM20 family.</text>
</comment>
<feature type="region of interest" description="Disordered" evidence="3">
    <location>
        <begin position="744"/>
        <end position="787"/>
    </location>
</feature>
<protein>
    <recommendedName>
        <fullName evidence="4">BRO1 domain-containing protein</fullName>
    </recommendedName>
</protein>
<dbReference type="InterPro" id="IPR025304">
    <property type="entry name" value="ALIX_V_dom"/>
</dbReference>